<dbReference type="OrthoDB" id="5965221at2759"/>
<evidence type="ECO:0000313" key="3">
    <source>
        <dbReference type="Proteomes" id="UP001163046"/>
    </source>
</evidence>
<name>A0A9W9YGF3_9CNID</name>
<dbReference type="Proteomes" id="UP001163046">
    <property type="component" value="Unassembled WGS sequence"/>
</dbReference>
<protein>
    <submittedName>
        <fullName evidence="2">Uncharacterized protein</fullName>
    </submittedName>
</protein>
<dbReference type="PANTHER" id="PTHR31513:SF2">
    <property type="entry name" value="MRAZ"/>
    <property type="match status" value="1"/>
</dbReference>
<proteinExistence type="predicted"/>
<feature type="region of interest" description="Disordered" evidence="1">
    <location>
        <begin position="573"/>
        <end position="592"/>
    </location>
</feature>
<dbReference type="PANTHER" id="PTHR31513">
    <property type="entry name" value="EPHRIN TYPE-B RECEPTOR"/>
    <property type="match status" value="1"/>
</dbReference>
<evidence type="ECO:0000256" key="1">
    <source>
        <dbReference type="SAM" id="MobiDB-lite"/>
    </source>
</evidence>
<reference evidence="2" key="1">
    <citation type="submission" date="2023-01" db="EMBL/GenBank/DDBJ databases">
        <title>Genome assembly of the deep-sea coral Lophelia pertusa.</title>
        <authorList>
            <person name="Herrera S."/>
            <person name="Cordes E."/>
        </authorList>
    </citation>
    <scope>NUCLEOTIDE SEQUENCE</scope>
    <source>
        <strain evidence="2">USNM1676648</strain>
        <tissue evidence="2">Polyp</tissue>
    </source>
</reference>
<evidence type="ECO:0000313" key="2">
    <source>
        <dbReference type="EMBL" id="KAJ7340200.1"/>
    </source>
</evidence>
<gene>
    <name evidence="2" type="ORF">OS493_002931</name>
</gene>
<accession>A0A9W9YGF3</accession>
<keyword evidence="3" id="KW-1185">Reference proteome</keyword>
<sequence>MKRFSIQAKILTVEGGAAINTFNMNITAINLTVDGRWLHRWKRWWLPSNQRTRRLADKQLEAWRRRAWRDGWTSRDINNNNGGGSGGSILIHTQVLSGGHTGIIQSRGGSGTAGSGGGSGGRIAVYYSNNDTHHPYRGRFDTSGGSVTSGAEAGASGTAYLKHTGSGFSTLRVDNNGQRSLDNEIPNVGRLLDLSGGNIDQSTSYRAPNGMTVTSSCSLKQSSCRNPCYNCRDYAMAYLFDQSFSTTSCVGYFLSNCRYTKLTVDLKKSLFINHVRVYPYCSGTRPNFKVTTNDGISDVPVTSEYVDMSNGCIQGSYVDMPVRRNATKIYVELNHHRVSNTGSGLSELEIFVEGKEVWERYKHRSFDGAKTWIEPAADTNFHSFNEVHIRRSAQLAVMPLNGLQAPVHFHADRLYGDKSGFLHVGYHQNFSVAVTDPDIPFGLRVYENGSMMLPRRAFLQTVSFKSSGKIWGIHDLFVFDHGSFYSDSNSSLGSDTAPGEYSVQSLHVQDRGVFELHSSDKDLTSRLSLTNLTIFGGGHFKSNNKLNIAVHHLLRINSGGKLSHNHAGYVTKEGRPGNEFEPSEGPGQGSGSVYGASGAGYAGTGGRGTGANHVGGLYYGDYRTSSVGPYKNLITRSGLGGQGGGAIKIVTRHLILDGHLSADGEDGPPPSTAGGGSGGSIWIDCEELDGYGTISAKGGSGSPSKGGGGSGGRISIYHAFMLNFNGTLSAKGGDSGVEPGASGTVLLETRNDSKVEYRVLKINNYGLAYPWAVDKSQGRLRHLMKGIYSDTRYIGAVTWLHEADYYTFDEFHLHGNSHVALYGNASRENVTLYAQTLRGDRSGVLHIGRFQSVVFKFVDLYFPIIH</sequence>
<dbReference type="AlphaFoldDB" id="A0A9W9YGF3"/>
<dbReference type="EMBL" id="MU827778">
    <property type="protein sequence ID" value="KAJ7340200.1"/>
    <property type="molecule type" value="Genomic_DNA"/>
</dbReference>
<organism evidence="2 3">
    <name type="scientific">Desmophyllum pertusum</name>
    <dbReference type="NCBI Taxonomy" id="174260"/>
    <lineage>
        <taxon>Eukaryota</taxon>
        <taxon>Metazoa</taxon>
        <taxon>Cnidaria</taxon>
        <taxon>Anthozoa</taxon>
        <taxon>Hexacorallia</taxon>
        <taxon>Scleractinia</taxon>
        <taxon>Caryophylliina</taxon>
        <taxon>Caryophylliidae</taxon>
        <taxon>Desmophyllum</taxon>
    </lineage>
</organism>
<comment type="caution">
    <text evidence="2">The sequence shown here is derived from an EMBL/GenBank/DDBJ whole genome shotgun (WGS) entry which is preliminary data.</text>
</comment>